<evidence type="ECO:0000256" key="1">
    <source>
        <dbReference type="SAM" id="Phobius"/>
    </source>
</evidence>
<evidence type="ECO:0000313" key="3">
    <source>
        <dbReference type="Proteomes" id="UP000612055"/>
    </source>
</evidence>
<accession>A0A836BNM9</accession>
<dbReference type="OrthoDB" id="550966at2759"/>
<feature type="transmembrane region" description="Helical" evidence="1">
    <location>
        <begin position="175"/>
        <end position="199"/>
    </location>
</feature>
<protein>
    <submittedName>
        <fullName evidence="2">Uncharacterized protein</fullName>
    </submittedName>
</protein>
<proteinExistence type="predicted"/>
<keyword evidence="3" id="KW-1185">Reference proteome</keyword>
<keyword evidence="1" id="KW-0472">Membrane</keyword>
<keyword evidence="1" id="KW-0812">Transmembrane</keyword>
<evidence type="ECO:0000313" key="2">
    <source>
        <dbReference type="EMBL" id="KAG2483190.1"/>
    </source>
</evidence>
<dbReference type="Proteomes" id="UP000612055">
    <property type="component" value="Unassembled WGS sequence"/>
</dbReference>
<name>A0A836BNM9_9CHLO</name>
<sequence length="203" mass="21753">MPRANQTDAKDAGNLSDSLWGIERRVQAVDSVIRYLDSKEAAGDLTYEEYEIILEALLEGSSGHVPPTTVTLLQDEKTSLGSVKAAYERHTAQDYGHVMAAGGGGGSAAIGAITNAQARKESSRKHFENRFSQLFERHASARGPGGSFGASLRAVIDTLPEHCVRDVDAAARLHWLGWALLAAQLGGGWAALTAFVHVARKEE</sequence>
<dbReference type="EMBL" id="JAEHOE010000186">
    <property type="protein sequence ID" value="KAG2483190.1"/>
    <property type="molecule type" value="Genomic_DNA"/>
</dbReference>
<comment type="caution">
    <text evidence="2">The sequence shown here is derived from an EMBL/GenBank/DDBJ whole genome shotgun (WGS) entry which is preliminary data.</text>
</comment>
<keyword evidence="1" id="KW-1133">Transmembrane helix</keyword>
<organism evidence="2 3">
    <name type="scientific">Edaphochlamys debaryana</name>
    <dbReference type="NCBI Taxonomy" id="47281"/>
    <lineage>
        <taxon>Eukaryota</taxon>
        <taxon>Viridiplantae</taxon>
        <taxon>Chlorophyta</taxon>
        <taxon>core chlorophytes</taxon>
        <taxon>Chlorophyceae</taxon>
        <taxon>CS clade</taxon>
        <taxon>Chlamydomonadales</taxon>
        <taxon>Chlamydomonadales incertae sedis</taxon>
        <taxon>Edaphochlamys</taxon>
    </lineage>
</organism>
<reference evidence="2" key="1">
    <citation type="journal article" date="2020" name="bioRxiv">
        <title>Comparative genomics of Chlamydomonas.</title>
        <authorList>
            <person name="Craig R.J."/>
            <person name="Hasan A.R."/>
            <person name="Ness R.W."/>
            <person name="Keightley P.D."/>
        </authorList>
    </citation>
    <scope>NUCLEOTIDE SEQUENCE</scope>
    <source>
        <strain evidence="2">CCAP 11/70</strain>
    </source>
</reference>
<dbReference type="AlphaFoldDB" id="A0A836BNM9"/>
<gene>
    <name evidence="2" type="ORF">HYH03_017925</name>
</gene>